<evidence type="ECO:0000256" key="2">
    <source>
        <dbReference type="ARBA" id="ARBA00022598"/>
    </source>
</evidence>
<dbReference type="AlphaFoldDB" id="A0A914RKM4"/>
<evidence type="ECO:0000256" key="6">
    <source>
        <dbReference type="RuleBase" id="RU367135"/>
    </source>
</evidence>
<organism evidence="7 8">
    <name type="scientific">Parascaris equorum</name>
    <name type="common">Equine roundworm</name>
    <dbReference type="NCBI Taxonomy" id="6256"/>
    <lineage>
        <taxon>Eukaryota</taxon>
        <taxon>Metazoa</taxon>
        <taxon>Ecdysozoa</taxon>
        <taxon>Nematoda</taxon>
        <taxon>Chromadorea</taxon>
        <taxon>Rhabditida</taxon>
        <taxon>Spirurina</taxon>
        <taxon>Ascaridomorpha</taxon>
        <taxon>Ascaridoidea</taxon>
        <taxon>Ascarididae</taxon>
        <taxon>Parascaris</taxon>
    </lineage>
</organism>
<comment type="catalytic activity">
    <reaction evidence="6">
        <text>L-cysteine + L-glutamate + ATP = gamma-L-glutamyl-L-cysteine + ADP + phosphate + H(+)</text>
        <dbReference type="Rhea" id="RHEA:13285"/>
        <dbReference type="ChEBI" id="CHEBI:15378"/>
        <dbReference type="ChEBI" id="CHEBI:29985"/>
        <dbReference type="ChEBI" id="CHEBI:30616"/>
        <dbReference type="ChEBI" id="CHEBI:35235"/>
        <dbReference type="ChEBI" id="CHEBI:43474"/>
        <dbReference type="ChEBI" id="CHEBI:58173"/>
        <dbReference type="ChEBI" id="CHEBI:456216"/>
        <dbReference type="EC" id="6.3.2.2"/>
    </reaction>
</comment>
<dbReference type="PANTHER" id="PTHR11164:SF0">
    <property type="entry name" value="GLUTAMATE--CYSTEINE LIGASE CATALYTIC SUBUNIT"/>
    <property type="match status" value="1"/>
</dbReference>
<dbReference type="WBParaSite" id="PEQ_0000684601-mRNA-1">
    <property type="protein sequence ID" value="PEQ_0000684601-mRNA-1"/>
    <property type="gene ID" value="PEQ_0000684601"/>
</dbReference>
<dbReference type="GO" id="GO:0017109">
    <property type="term" value="C:glutamate-cysteine ligase complex"/>
    <property type="evidence" value="ECO:0007669"/>
    <property type="project" value="TreeGrafter"/>
</dbReference>
<keyword evidence="7" id="KW-1185">Reference proteome</keyword>
<evidence type="ECO:0000256" key="3">
    <source>
        <dbReference type="ARBA" id="ARBA00022684"/>
    </source>
</evidence>
<keyword evidence="5 6" id="KW-0067">ATP-binding</keyword>
<evidence type="ECO:0000256" key="1">
    <source>
        <dbReference type="ARBA" id="ARBA00012220"/>
    </source>
</evidence>
<keyword evidence="4 6" id="KW-0547">Nucleotide-binding</keyword>
<sequence length="127" mass="14127">MRAEELLGHLNAQEEVNALIGTENKFLWRPEFAAYMVEGTPGVPYGGLLACFNVVESSMIMRRSEVTRLLKHDESVMSISFPALGTNDFTYPSAIPRPEDESGAGRSIFFPDEGIYGGHPRCVVWFV</sequence>
<keyword evidence="3 6" id="KW-0317">Glutathione biosynthesis</keyword>
<dbReference type="GO" id="GO:0004357">
    <property type="term" value="F:glutamate-cysteine ligase activity"/>
    <property type="evidence" value="ECO:0007669"/>
    <property type="project" value="UniProtKB-UniRule"/>
</dbReference>
<name>A0A914RKM4_PAREQ</name>
<evidence type="ECO:0000256" key="5">
    <source>
        <dbReference type="ARBA" id="ARBA00022840"/>
    </source>
</evidence>
<dbReference type="GO" id="GO:0006750">
    <property type="term" value="P:glutathione biosynthetic process"/>
    <property type="evidence" value="ECO:0007669"/>
    <property type="project" value="UniProtKB-UniRule"/>
</dbReference>
<dbReference type="InterPro" id="IPR004308">
    <property type="entry name" value="GCS"/>
</dbReference>
<proteinExistence type="inferred from homology"/>
<protein>
    <recommendedName>
        <fullName evidence="1 6">Glutamate--cysteine ligase</fullName>
        <ecNumber evidence="1 6">6.3.2.2</ecNumber>
    </recommendedName>
    <alternativeName>
        <fullName evidence="6">Gamma-ECS</fullName>
    </alternativeName>
    <alternativeName>
        <fullName evidence="6">Gamma-glutamylcysteine synthetase</fullName>
    </alternativeName>
</protein>
<reference evidence="8" key="1">
    <citation type="submission" date="2022-11" db="UniProtKB">
        <authorList>
            <consortium name="WormBaseParasite"/>
        </authorList>
    </citation>
    <scope>IDENTIFICATION</scope>
</reference>
<dbReference type="PANTHER" id="PTHR11164">
    <property type="entry name" value="GLUTAMATE CYSTEINE LIGASE"/>
    <property type="match status" value="1"/>
</dbReference>
<dbReference type="Gene3D" id="3.30.590.50">
    <property type="match status" value="1"/>
</dbReference>
<evidence type="ECO:0000256" key="4">
    <source>
        <dbReference type="ARBA" id="ARBA00022741"/>
    </source>
</evidence>
<dbReference type="GO" id="GO:0005524">
    <property type="term" value="F:ATP binding"/>
    <property type="evidence" value="ECO:0007669"/>
    <property type="project" value="UniProtKB-UniRule"/>
</dbReference>
<keyword evidence="2 6" id="KW-0436">Ligase</keyword>
<dbReference type="EC" id="6.3.2.2" evidence="1 6"/>
<dbReference type="Proteomes" id="UP000887564">
    <property type="component" value="Unplaced"/>
</dbReference>
<evidence type="ECO:0000313" key="8">
    <source>
        <dbReference type="WBParaSite" id="PEQ_0000684601-mRNA-1"/>
    </source>
</evidence>
<comment type="pathway">
    <text evidence="6">Sulfur metabolism; glutathione biosynthesis; glutathione from L-cysteine and L-glutamate: step 1/2.</text>
</comment>
<evidence type="ECO:0000313" key="7">
    <source>
        <dbReference type="Proteomes" id="UP000887564"/>
    </source>
</evidence>
<accession>A0A914RKM4</accession>
<comment type="similarity">
    <text evidence="6">Belongs to the glutamate--cysteine ligase type 3 family.</text>
</comment>